<evidence type="ECO:0000313" key="2">
    <source>
        <dbReference type="EMBL" id="MFC7326011.1"/>
    </source>
</evidence>
<accession>A0ABD6AQF8</accession>
<keyword evidence="3" id="KW-1185">Reference proteome</keyword>
<dbReference type="Proteomes" id="UP001596545">
    <property type="component" value="Unassembled WGS sequence"/>
</dbReference>
<name>A0ABD6AQF8_9EURY</name>
<dbReference type="RefSeq" id="WP_256410081.1">
    <property type="nucleotide sequence ID" value="NZ_JANHDN010000010.1"/>
</dbReference>
<evidence type="ECO:0000256" key="1">
    <source>
        <dbReference type="SAM" id="Phobius"/>
    </source>
</evidence>
<keyword evidence="1" id="KW-0472">Membrane</keyword>
<dbReference type="EMBL" id="JBHTBL010000027">
    <property type="protein sequence ID" value="MFC7326011.1"/>
    <property type="molecule type" value="Genomic_DNA"/>
</dbReference>
<keyword evidence="1" id="KW-0812">Transmembrane</keyword>
<sequence length="107" mass="11663">MSPQPIAPAWGDDGRAVAPVIGVVILFGFLILTLSVYQVEVVPQQNAEVEFQHFEDVRNDLIELRASILQAGSIDQPQYQTVQLGTSYPTRVFSVNPPAPAGTIRTT</sequence>
<proteinExistence type="predicted"/>
<gene>
    <name evidence="2" type="ORF">ACFQMF_15745</name>
</gene>
<organism evidence="2 3">
    <name type="scientific">Halorubrum rutilum</name>
    <dbReference type="NCBI Taxonomy" id="1364933"/>
    <lineage>
        <taxon>Archaea</taxon>
        <taxon>Methanobacteriati</taxon>
        <taxon>Methanobacteriota</taxon>
        <taxon>Stenosarchaea group</taxon>
        <taxon>Halobacteria</taxon>
        <taxon>Halobacteriales</taxon>
        <taxon>Haloferacaceae</taxon>
        <taxon>Halorubrum</taxon>
    </lineage>
</organism>
<evidence type="ECO:0000313" key="3">
    <source>
        <dbReference type="Proteomes" id="UP001596545"/>
    </source>
</evidence>
<keyword evidence="1" id="KW-1133">Transmembrane helix</keyword>
<protein>
    <submittedName>
        <fullName evidence="2">Uncharacterized protein</fullName>
    </submittedName>
</protein>
<dbReference type="AlphaFoldDB" id="A0ABD6AQF8"/>
<comment type="caution">
    <text evidence="2">The sequence shown here is derived from an EMBL/GenBank/DDBJ whole genome shotgun (WGS) entry which is preliminary data.</text>
</comment>
<reference evidence="2 3" key="1">
    <citation type="journal article" date="2019" name="Int. J. Syst. Evol. Microbiol.">
        <title>The Global Catalogue of Microorganisms (GCM) 10K type strain sequencing project: providing services to taxonomists for standard genome sequencing and annotation.</title>
        <authorList>
            <consortium name="The Broad Institute Genomics Platform"/>
            <consortium name="The Broad Institute Genome Sequencing Center for Infectious Disease"/>
            <person name="Wu L."/>
            <person name="Ma J."/>
        </authorList>
    </citation>
    <scope>NUCLEOTIDE SEQUENCE [LARGE SCALE GENOMIC DNA]</scope>
    <source>
        <strain evidence="2 3">CGMCC 1.12554</strain>
    </source>
</reference>
<feature type="transmembrane region" description="Helical" evidence="1">
    <location>
        <begin position="16"/>
        <end position="37"/>
    </location>
</feature>